<dbReference type="GeneID" id="25916929"/>
<evidence type="ECO:0000313" key="2">
    <source>
        <dbReference type="Proteomes" id="UP000054560"/>
    </source>
</evidence>
<accession>A0A0L0F4D6</accession>
<dbReference type="Proteomes" id="UP000054560">
    <property type="component" value="Unassembled WGS sequence"/>
</dbReference>
<keyword evidence="2" id="KW-1185">Reference proteome</keyword>
<dbReference type="EMBL" id="KQ249649">
    <property type="protein sequence ID" value="KNC71043.1"/>
    <property type="molecule type" value="Genomic_DNA"/>
</dbReference>
<gene>
    <name evidence="1" type="ORF">SARC_16425</name>
</gene>
<feature type="non-terminal residue" evidence="1">
    <location>
        <position position="1"/>
    </location>
</feature>
<evidence type="ECO:0000313" key="1">
    <source>
        <dbReference type="EMBL" id="KNC71043.1"/>
    </source>
</evidence>
<organism evidence="1 2">
    <name type="scientific">Sphaeroforma arctica JP610</name>
    <dbReference type="NCBI Taxonomy" id="667725"/>
    <lineage>
        <taxon>Eukaryota</taxon>
        <taxon>Ichthyosporea</taxon>
        <taxon>Ichthyophonida</taxon>
        <taxon>Sphaeroforma</taxon>
    </lineage>
</organism>
<reference evidence="1 2" key="1">
    <citation type="submission" date="2011-02" db="EMBL/GenBank/DDBJ databases">
        <title>The Genome Sequence of Sphaeroforma arctica JP610.</title>
        <authorList>
            <consortium name="The Broad Institute Genome Sequencing Platform"/>
            <person name="Russ C."/>
            <person name="Cuomo C."/>
            <person name="Young S.K."/>
            <person name="Zeng Q."/>
            <person name="Gargeya S."/>
            <person name="Alvarado L."/>
            <person name="Berlin A."/>
            <person name="Chapman S.B."/>
            <person name="Chen Z."/>
            <person name="Freedman E."/>
            <person name="Gellesch M."/>
            <person name="Goldberg J."/>
            <person name="Griggs A."/>
            <person name="Gujja S."/>
            <person name="Heilman E."/>
            <person name="Heiman D."/>
            <person name="Howarth C."/>
            <person name="Mehta T."/>
            <person name="Neiman D."/>
            <person name="Pearson M."/>
            <person name="Roberts A."/>
            <person name="Saif S."/>
            <person name="Shea T."/>
            <person name="Shenoy N."/>
            <person name="Sisk P."/>
            <person name="Stolte C."/>
            <person name="Sykes S."/>
            <person name="White J."/>
            <person name="Yandava C."/>
            <person name="Burger G."/>
            <person name="Gray M.W."/>
            <person name="Holland P.W.H."/>
            <person name="King N."/>
            <person name="Lang F.B.F."/>
            <person name="Roger A.J."/>
            <person name="Ruiz-Trillo I."/>
            <person name="Haas B."/>
            <person name="Nusbaum C."/>
            <person name="Birren B."/>
        </authorList>
    </citation>
    <scope>NUCLEOTIDE SEQUENCE [LARGE SCALE GENOMIC DNA]</scope>
    <source>
        <strain evidence="1 2">JP610</strain>
    </source>
</reference>
<name>A0A0L0F4D6_9EUKA</name>
<dbReference type="RefSeq" id="XP_014144945.1">
    <property type="nucleotide sequence ID" value="XM_014289470.1"/>
</dbReference>
<protein>
    <submittedName>
        <fullName evidence="1">Uncharacterized protein</fullName>
    </submittedName>
</protein>
<proteinExistence type="predicted"/>
<sequence>SSIHLPDESGTNRDILSTAPAATKPTVYDFAAVKRLEALSMITSVRMKALSGQFTFSRAYSRLL</sequence>
<dbReference type="AlphaFoldDB" id="A0A0L0F4D6"/>